<dbReference type="WBParaSite" id="EVEC_0001202001-mRNA-1">
    <property type="protein sequence ID" value="EVEC_0001202001-mRNA-1"/>
    <property type="gene ID" value="EVEC_0001202001"/>
</dbReference>
<name>A0A0N4VM69_ENTVE</name>
<keyword evidence="4 9" id="KW-0812">Transmembrane</keyword>
<dbReference type="GO" id="GO:0005886">
    <property type="term" value="C:plasma membrane"/>
    <property type="evidence" value="ECO:0007669"/>
    <property type="project" value="TreeGrafter"/>
</dbReference>
<reference evidence="13" key="1">
    <citation type="submission" date="2017-02" db="UniProtKB">
        <authorList>
            <consortium name="WormBaseParasite"/>
        </authorList>
    </citation>
    <scope>IDENTIFICATION</scope>
</reference>
<dbReference type="GO" id="GO:0047493">
    <property type="term" value="F:ceramide cholinephosphotransferase activity"/>
    <property type="evidence" value="ECO:0007669"/>
    <property type="project" value="TreeGrafter"/>
</dbReference>
<proteinExistence type="inferred from homology"/>
<keyword evidence="7" id="KW-0443">Lipid metabolism</keyword>
<feature type="transmembrane region" description="Helical" evidence="9">
    <location>
        <begin position="119"/>
        <end position="145"/>
    </location>
</feature>
<evidence type="ECO:0000256" key="3">
    <source>
        <dbReference type="ARBA" id="ARBA00022679"/>
    </source>
</evidence>
<dbReference type="GO" id="GO:0006686">
    <property type="term" value="P:sphingomyelin biosynthetic process"/>
    <property type="evidence" value="ECO:0007669"/>
    <property type="project" value="TreeGrafter"/>
</dbReference>
<organism evidence="13">
    <name type="scientific">Enterobius vermicularis</name>
    <name type="common">Human pinworm</name>
    <dbReference type="NCBI Taxonomy" id="51028"/>
    <lineage>
        <taxon>Eukaryota</taxon>
        <taxon>Metazoa</taxon>
        <taxon>Ecdysozoa</taxon>
        <taxon>Nematoda</taxon>
        <taxon>Chromadorea</taxon>
        <taxon>Rhabditida</taxon>
        <taxon>Spirurina</taxon>
        <taxon>Oxyuridomorpha</taxon>
        <taxon>Oxyuroidea</taxon>
        <taxon>Oxyuridae</taxon>
        <taxon>Enterobius</taxon>
    </lineage>
</organism>
<dbReference type="STRING" id="51028.A0A0N4VM69"/>
<protein>
    <submittedName>
        <fullName evidence="13">PAP2_C domain-containing protein</fullName>
    </submittedName>
</protein>
<comment type="similarity">
    <text evidence="2">Belongs to the sphingomyelin synthase family.</text>
</comment>
<dbReference type="InterPro" id="IPR045221">
    <property type="entry name" value="Sphingomyelin_synth-like"/>
</dbReference>
<dbReference type="CDD" id="cd01610">
    <property type="entry name" value="PAP2_like"/>
    <property type="match status" value="1"/>
</dbReference>
<evidence type="ECO:0000256" key="8">
    <source>
        <dbReference type="ARBA" id="ARBA00023136"/>
    </source>
</evidence>
<evidence type="ECO:0000256" key="6">
    <source>
        <dbReference type="ARBA" id="ARBA00022989"/>
    </source>
</evidence>
<keyword evidence="8 9" id="KW-0472">Membrane</keyword>
<sequence>MLILIAFHKSRLIILRRILFIGASLYTMRTISMMSTQLPSGYADNYSRCRPIVDKPAFTILVQRTLQQFIQLGFQDSNQKMLCGDLLFSGHTLAMVLSSFTIAYYLPKSMQLLRYIPTFLTWIGMICMIVSRTHYTIDVLFAYWLTAGFFW</sequence>
<gene>
    <name evidence="11" type="ORF">EVEC_LOCUS11265</name>
</gene>
<dbReference type="GO" id="GO:0033188">
    <property type="term" value="F:sphingomyelin synthase activity"/>
    <property type="evidence" value="ECO:0007669"/>
    <property type="project" value="TreeGrafter"/>
</dbReference>
<dbReference type="PANTHER" id="PTHR21290:SF34">
    <property type="entry name" value="PHOSPHATIDYLCHOLINE:CERAMIDE CHOLINEPHOSPHOTRANSFERASE 3-RELATED"/>
    <property type="match status" value="1"/>
</dbReference>
<dbReference type="Pfam" id="PF14360">
    <property type="entry name" value="PAP2_C"/>
    <property type="match status" value="1"/>
</dbReference>
<dbReference type="EMBL" id="UXUI01011792">
    <property type="protein sequence ID" value="VDD96514.1"/>
    <property type="molecule type" value="Genomic_DNA"/>
</dbReference>
<dbReference type="Proteomes" id="UP000274131">
    <property type="component" value="Unassembled WGS sequence"/>
</dbReference>
<feature type="transmembrane region" description="Helical" evidence="9">
    <location>
        <begin position="12"/>
        <end position="31"/>
    </location>
</feature>
<feature type="domain" description="Sphingomyelin synthase-like" evidence="10">
    <location>
        <begin position="83"/>
        <end position="151"/>
    </location>
</feature>
<dbReference type="PANTHER" id="PTHR21290">
    <property type="entry name" value="SPHINGOMYELIN SYNTHETASE"/>
    <property type="match status" value="1"/>
</dbReference>
<accession>A0A0N4VM69</accession>
<keyword evidence="6 9" id="KW-1133">Transmembrane helix</keyword>
<evidence type="ECO:0000256" key="2">
    <source>
        <dbReference type="ARBA" id="ARBA00005441"/>
    </source>
</evidence>
<dbReference type="OrthoDB" id="422827at2759"/>
<evidence type="ECO:0000256" key="9">
    <source>
        <dbReference type="SAM" id="Phobius"/>
    </source>
</evidence>
<evidence type="ECO:0000313" key="12">
    <source>
        <dbReference type="Proteomes" id="UP000274131"/>
    </source>
</evidence>
<evidence type="ECO:0000313" key="13">
    <source>
        <dbReference type="WBParaSite" id="EVEC_0001202001-mRNA-1"/>
    </source>
</evidence>
<dbReference type="AlphaFoldDB" id="A0A0N4VM69"/>
<reference evidence="11 12" key="2">
    <citation type="submission" date="2018-10" db="EMBL/GenBank/DDBJ databases">
        <authorList>
            <consortium name="Pathogen Informatics"/>
        </authorList>
    </citation>
    <scope>NUCLEOTIDE SEQUENCE [LARGE SCALE GENOMIC DNA]</scope>
</reference>
<evidence type="ECO:0000256" key="5">
    <source>
        <dbReference type="ARBA" id="ARBA00022919"/>
    </source>
</evidence>
<evidence type="ECO:0000256" key="1">
    <source>
        <dbReference type="ARBA" id="ARBA00004141"/>
    </source>
</evidence>
<evidence type="ECO:0000256" key="4">
    <source>
        <dbReference type="ARBA" id="ARBA00022692"/>
    </source>
</evidence>
<feature type="transmembrane region" description="Helical" evidence="9">
    <location>
        <begin position="86"/>
        <end position="107"/>
    </location>
</feature>
<evidence type="ECO:0000259" key="10">
    <source>
        <dbReference type="Pfam" id="PF14360"/>
    </source>
</evidence>
<keyword evidence="3" id="KW-0808">Transferase</keyword>
<evidence type="ECO:0000313" key="11">
    <source>
        <dbReference type="EMBL" id="VDD96514.1"/>
    </source>
</evidence>
<dbReference type="GO" id="GO:0046513">
    <property type="term" value="P:ceramide biosynthetic process"/>
    <property type="evidence" value="ECO:0007669"/>
    <property type="project" value="TreeGrafter"/>
</dbReference>
<dbReference type="InterPro" id="IPR025749">
    <property type="entry name" value="Sphingomyelin_synth-like_dom"/>
</dbReference>
<keyword evidence="5" id="KW-0746">Sphingolipid metabolism</keyword>
<keyword evidence="12" id="KW-1185">Reference proteome</keyword>
<comment type="subcellular location">
    <subcellularLocation>
        <location evidence="1">Membrane</location>
        <topology evidence="1">Multi-pass membrane protein</topology>
    </subcellularLocation>
</comment>
<evidence type="ECO:0000256" key="7">
    <source>
        <dbReference type="ARBA" id="ARBA00023098"/>
    </source>
</evidence>
<dbReference type="GO" id="GO:0005789">
    <property type="term" value="C:endoplasmic reticulum membrane"/>
    <property type="evidence" value="ECO:0007669"/>
    <property type="project" value="TreeGrafter"/>
</dbReference>
<dbReference type="GO" id="GO:0000139">
    <property type="term" value="C:Golgi membrane"/>
    <property type="evidence" value="ECO:0007669"/>
    <property type="project" value="TreeGrafter"/>
</dbReference>